<name>A0A8J7H3N8_9CYAN</name>
<gene>
    <name evidence="2" type="ORF">I8751_02130</name>
</gene>
<evidence type="ECO:0000313" key="3">
    <source>
        <dbReference type="Proteomes" id="UP000599391"/>
    </source>
</evidence>
<evidence type="ECO:0000313" key="2">
    <source>
        <dbReference type="EMBL" id="MBH8551198.1"/>
    </source>
</evidence>
<accession>A0A8J7H3N8</accession>
<proteinExistence type="predicted"/>
<keyword evidence="3" id="KW-1185">Reference proteome</keyword>
<dbReference type="EMBL" id="JAECZB010000002">
    <property type="protein sequence ID" value="MBH8551198.1"/>
    <property type="molecule type" value="Genomic_DNA"/>
</dbReference>
<feature type="compositionally biased region" description="Basic residues" evidence="1">
    <location>
        <begin position="1"/>
        <end position="20"/>
    </location>
</feature>
<organism evidence="2 3">
    <name type="scientific">Atlanticothrix silvestris CENA357</name>
    <dbReference type="NCBI Taxonomy" id="1725252"/>
    <lineage>
        <taxon>Bacteria</taxon>
        <taxon>Bacillati</taxon>
        <taxon>Cyanobacteriota</taxon>
        <taxon>Cyanophyceae</taxon>
        <taxon>Nostocales</taxon>
        <taxon>Nodulariaceae</taxon>
        <taxon>Atlanticothrix</taxon>
        <taxon>Atlanticothrix silvestris</taxon>
    </lineage>
</organism>
<comment type="caution">
    <text evidence="2">The sequence shown here is derived from an EMBL/GenBank/DDBJ whole genome shotgun (WGS) entry which is preliminary data.</text>
</comment>
<dbReference type="Proteomes" id="UP000599391">
    <property type="component" value="Unassembled WGS sequence"/>
</dbReference>
<dbReference type="AlphaFoldDB" id="A0A8J7H3N8"/>
<feature type="region of interest" description="Disordered" evidence="1">
    <location>
        <begin position="1"/>
        <end position="24"/>
    </location>
</feature>
<dbReference type="RefSeq" id="WP_214437503.1">
    <property type="nucleotide sequence ID" value="NZ_JAECZB010000002.1"/>
</dbReference>
<sequence>MKSRRIRRQAFPQGRRKGKSVKSSCIYATPSKQAELLVEQEYQLVEQLAAYLRSLGVDPDNLL</sequence>
<reference evidence="2 3" key="1">
    <citation type="journal article" date="2021" name="Int. J. Syst. Evol. Microbiol.">
        <title>Amazonocrinis nigriterrae gen. nov., sp. nov., Atlanticothrix silvestris gen. nov., sp. nov. and Dendronalium phyllosphericum gen. nov., sp. nov., nostocacean cyanobacteria from Brazilian environments.</title>
        <authorList>
            <person name="Alvarenga D.O."/>
            <person name="Andreote A.P.D."/>
            <person name="Branco L.H.Z."/>
            <person name="Delbaje E."/>
            <person name="Cruz R.B."/>
            <person name="Varani A.M."/>
            <person name="Fiore M.F."/>
        </authorList>
    </citation>
    <scope>NUCLEOTIDE SEQUENCE [LARGE SCALE GENOMIC DNA]</scope>
    <source>
        <strain evidence="2 3">CENA357</strain>
    </source>
</reference>
<evidence type="ECO:0000256" key="1">
    <source>
        <dbReference type="SAM" id="MobiDB-lite"/>
    </source>
</evidence>
<protein>
    <submittedName>
        <fullName evidence="2">Uncharacterized protein</fullName>
    </submittedName>
</protein>